<proteinExistence type="predicted"/>
<feature type="compositionally biased region" description="Polar residues" evidence="1">
    <location>
        <begin position="95"/>
        <end position="114"/>
    </location>
</feature>
<gene>
    <name evidence="2" type="ORF">BDV36DRAFT_285747</name>
</gene>
<feature type="region of interest" description="Disordered" evidence="1">
    <location>
        <begin position="1"/>
        <end position="143"/>
    </location>
</feature>
<sequence>MAPELASVPISTPRSRPRAATAMQPTTTPPAISSRRPSQVMSPPALPLAPVAYTGSSGPGGNDQGSVNRLSRELSLLRQQTASVASTTSSTSTTFNDQSDAPQASSYLSSTHPTASRRHRSSGKITSISVTPVSGEPDAPKSATVTFEKEAAAKTALLLDQTQLGGSAVHVQAAQTLDDIAGSQAASAGEARDENHHEIAQEDKPKSRIFAEYLAHGYVLSDNAIQKAISLDQKHGFSNRFTSALSNFDQKYKATDRARGIDESYKISDKAATGWHGLHSYFEKALGTPSGQKLRDFYAQTDKQVRDIHTEARRLADLKSGKTAHEGEAPAAGSVEASGAVPEGPAAPTAPAAPAEPAPAASQPAGTAAPAEPKA</sequence>
<organism evidence="2 3">
    <name type="scientific">Aspergillus pseudocaelatus</name>
    <dbReference type="NCBI Taxonomy" id="1825620"/>
    <lineage>
        <taxon>Eukaryota</taxon>
        <taxon>Fungi</taxon>
        <taxon>Dikarya</taxon>
        <taxon>Ascomycota</taxon>
        <taxon>Pezizomycotina</taxon>
        <taxon>Eurotiomycetes</taxon>
        <taxon>Eurotiomycetidae</taxon>
        <taxon>Eurotiales</taxon>
        <taxon>Aspergillaceae</taxon>
        <taxon>Aspergillus</taxon>
        <taxon>Aspergillus subgen. Circumdati</taxon>
    </lineage>
</organism>
<name>A0ABQ6WCZ5_9EURO</name>
<accession>A0ABQ6WCZ5</accession>
<feature type="compositionally biased region" description="Polar residues" evidence="1">
    <location>
        <begin position="123"/>
        <end position="132"/>
    </location>
</feature>
<evidence type="ECO:0000256" key="1">
    <source>
        <dbReference type="SAM" id="MobiDB-lite"/>
    </source>
</evidence>
<feature type="compositionally biased region" description="Basic and acidic residues" evidence="1">
    <location>
        <begin position="190"/>
        <end position="204"/>
    </location>
</feature>
<evidence type="ECO:0000313" key="2">
    <source>
        <dbReference type="EMBL" id="KAE8414999.1"/>
    </source>
</evidence>
<dbReference type="EMBL" id="ML735775">
    <property type="protein sequence ID" value="KAE8414999.1"/>
    <property type="molecule type" value="Genomic_DNA"/>
</dbReference>
<feature type="compositionally biased region" description="Low complexity" evidence="1">
    <location>
        <begin position="18"/>
        <end position="31"/>
    </location>
</feature>
<protein>
    <submittedName>
        <fullName evidence="2">Uncharacterized protein</fullName>
    </submittedName>
</protein>
<dbReference type="Proteomes" id="UP000325395">
    <property type="component" value="Unassembled WGS sequence"/>
</dbReference>
<reference evidence="2 3" key="1">
    <citation type="submission" date="2019-04" db="EMBL/GenBank/DDBJ databases">
        <authorList>
            <consortium name="DOE Joint Genome Institute"/>
            <person name="Mondo S."/>
            <person name="Kjaerbolling I."/>
            <person name="Vesth T."/>
            <person name="Frisvad J.C."/>
            <person name="Nybo J.L."/>
            <person name="Theobald S."/>
            <person name="Kildgaard S."/>
            <person name="Isbrandt T."/>
            <person name="Kuo A."/>
            <person name="Sato A."/>
            <person name="Lyhne E.K."/>
            <person name="Kogle M.E."/>
            <person name="Wiebenga A."/>
            <person name="Kun R.S."/>
            <person name="Lubbers R.J."/>
            <person name="Makela M.R."/>
            <person name="Barry K."/>
            <person name="Chovatia M."/>
            <person name="Clum A."/>
            <person name="Daum C."/>
            <person name="Haridas S."/>
            <person name="He G."/>
            <person name="LaButti K."/>
            <person name="Lipzen A."/>
            <person name="Riley R."/>
            <person name="Salamov A."/>
            <person name="Simmons B.A."/>
            <person name="Magnuson J.K."/>
            <person name="Henrissat B."/>
            <person name="Mortensen U.H."/>
            <person name="Larsen T.O."/>
            <person name="Devries R.P."/>
            <person name="Grigoriev I.V."/>
            <person name="Machida M."/>
            <person name="Baker S.E."/>
            <person name="Andersen M.R."/>
            <person name="Cantor M.N."/>
            <person name="Hua S.X."/>
        </authorList>
    </citation>
    <scope>NUCLEOTIDE SEQUENCE [LARGE SCALE GENOMIC DNA]</scope>
    <source>
        <strain evidence="2 3">CBS 117616</strain>
    </source>
</reference>
<dbReference type="PANTHER" id="PTHR32343">
    <property type="entry name" value="SERINE/ARGININE-RICH SPLICING FACTOR"/>
    <property type="match status" value="1"/>
</dbReference>
<feature type="compositionally biased region" description="Low complexity" evidence="1">
    <location>
        <begin position="340"/>
        <end position="375"/>
    </location>
</feature>
<feature type="region of interest" description="Disordered" evidence="1">
    <location>
        <begin position="182"/>
        <end position="204"/>
    </location>
</feature>
<feature type="region of interest" description="Disordered" evidence="1">
    <location>
        <begin position="316"/>
        <end position="375"/>
    </location>
</feature>
<feature type="compositionally biased region" description="Low complexity" evidence="1">
    <location>
        <begin position="73"/>
        <end position="94"/>
    </location>
</feature>
<evidence type="ECO:0000313" key="3">
    <source>
        <dbReference type="Proteomes" id="UP000325395"/>
    </source>
</evidence>
<keyword evidence="3" id="KW-1185">Reference proteome</keyword>
<feature type="compositionally biased region" description="Basic and acidic residues" evidence="1">
    <location>
        <begin position="316"/>
        <end position="328"/>
    </location>
</feature>
<dbReference type="PANTHER" id="PTHR32343:SF10">
    <property type="entry name" value="RNA-BINDING REGION RNP-1 DOMAIN-CONTAINING PROTEIN"/>
    <property type="match status" value="1"/>
</dbReference>